<proteinExistence type="predicted"/>
<dbReference type="EMBL" id="AZXY01000001">
    <property type="protein sequence ID" value="KSZ60437.1"/>
    <property type="molecule type" value="Genomic_DNA"/>
</dbReference>
<evidence type="ECO:0000313" key="1">
    <source>
        <dbReference type="EMBL" id="KSZ60437.1"/>
    </source>
</evidence>
<dbReference type="NCBIfam" id="TIGR04089">
    <property type="entry name" value="exp_by_SipW_III"/>
    <property type="match status" value="1"/>
</dbReference>
<dbReference type="PATRIC" id="fig|1441730.3.peg.653"/>
<protein>
    <recommendedName>
        <fullName evidence="3">Alternate-type signal peptide domain-containing protein</fullName>
    </recommendedName>
</protein>
<comment type="caution">
    <text evidence="1">The sequence shown here is derived from an EMBL/GenBank/DDBJ whole genome shotgun (WGS) entry which is preliminary data.</text>
</comment>
<dbReference type="NCBIfam" id="TIGR04088">
    <property type="entry name" value="cognate_SipW"/>
    <property type="match status" value="1"/>
</dbReference>
<organism evidence="1 2">
    <name type="scientific">Rhodococcus pyridinivorans KG-16</name>
    <dbReference type="NCBI Taxonomy" id="1441730"/>
    <lineage>
        <taxon>Bacteria</taxon>
        <taxon>Bacillati</taxon>
        <taxon>Actinomycetota</taxon>
        <taxon>Actinomycetes</taxon>
        <taxon>Mycobacteriales</taxon>
        <taxon>Nocardiaceae</taxon>
        <taxon>Rhodococcus</taxon>
    </lineage>
</organism>
<evidence type="ECO:0008006" key="3">
    <source>
        <dbReference type="Google" id="ProtNLM"/>
    </source>
</evidence>
<accession>A0A0V9UR25</accession>
<dbReference type="InterPro" id="IPR024006">
    <property type="entry name" value="Alt_signal_exp_actinobact"/>
</dbReference>
<dbReference type="InterPro" id="IPR023833">
    <property type="entry name" value="Signal_pept_SipW-depend-type"/>
</dbReference>
<dbReference type="RefSeq" id="WP_060650548.1">
    <property type="nucleotide sequence ID" value="NZ_AZXY01000001.1"/>
</dbReference>
<gene>
    <name evidence="1" type="ORF">Z045_03100</name>
</gene>
<dbReference type="Proteomes" id="UP000053060">
    <property type="component" value="Unassembled WGS sequence"/>
</dbReference>
<name>A0A0V9UR25_9NOCA</name>
<dbReference type="AlphaFoldDB" id="A0A0V9UR25"/>
<reference evidence="2" key="1">
    <citation type="submission" date="2015-01" db="EMBL/GenBank/DDBJ databases">
        <title>Draft genome sequence of Rhodococcus pyridinivorans strain KG-16, a hydrocarbon-degrading bacterium.</title>
        <authorList>
            <person name="Aggarwal R.K."/>
            <person name="Dawar C."/>
        </authorList>
    </citation>
    <scope>NUCLEOTIDE SEQUENCE [LARGE SCALE GENOMIC DNA]</scope>
    <source>
        <strain evidence="2">KG-16</strain>
    </source>
</reference>
<evidence type="ECO:0000313" key="2">
    <source>
        <dbReference type="Proteomes" id="UP000053060"/>
    </source>
</evidence>
<reference evidence="1 2" key="2">
    <citation type="journal article" date="2016" name="Genome Announc.">
        <title>Draft Genome Sequence of a Versatile Hydrocarbon-Degrading Bacterium, Rhodococcus pyridinivorans Strain KG-16, Collected from Oil Fields in India.</title>
        <authorList>
            <person name="Aggarwal R.K."/>
            <person name="Dawar C."/>
            <person name="Phanindranath R."/>
            <person name="Mutnuri L."/>
            <person name="Dayal A.M."/>
        </authorList>
    </citation>
    <scope>NUCLEOTIDE SEQUENCE [LARGE SCALE GENOMIC DNA]</scope>
    <source>
        <strain evidence="1 2">KG-16</strain>
    </source>
</reference>
<sequence length="187" mass="18639">MKKQTKGAIAAGAGAILLLGGLGSLAFWNDQTDGDAGTITSGQLTLGECAGGGTWTDVGNGGATIGDISSFRIVPGDTVRYTCASTLTAQGDNLEATLTANLDGVTGNTDLRNALITTIDGEYAGQSFTGGADGVQVVANGGAPQDISVDITIMFDPATSGTTGQNETVDLGNLSLNLQQNTNPAPA</sequence>